<evidence type="ECO:0000313" key="3">
    <source>
        <dbReference type="Proteomes" id="UP001054945"/>
    </source>
</evidence>
<sequence>MEKVKPSSNCANATNILPHMPFLTCVNGRRKICPEKQLAPLYGKQMRNNCTHSNRVDPNRSGNVRLPC</sequence>
<dbReference type="EMBL" id="BPLR01006984">
    <property type="protein sequence ID" value="GIY13687.1"/>
    <property type="molecule type" value="Genomic_DNA"/>
</dbReference>
<dbReference type="AlphaFoldDB" id="A0AAV4QWP9"/>
<name>A0AAV4QWP9_CAEEX</name>
<accession>A0AAV4QWP9</accession>
<feature type="region of interest" description="Disordered" evidence="1">
    <location>
        <begin position="48"/>
        <end position="68"/>
    </location>
</feature>
<comment type="caution">
    <text evidence="2">The sequence shown here is derived from an EMBL/GenBank/DDBJ whole genome shotgun (WGS) entry which is preliminary data.</text>
</comment>
<proteinExistence type="predicted"/>
<dbReference type="Proteomes" id="UP001054945">
    <property type="component" value="Unassembled WGS sequence"/>
</dbReference>
<evidence type="ECO:0000313" key="2">
    <source>
        <dbReference type="EMBL" id="GIY13687.1"/>
    </source>
</evidence>
<protein>
    <submittedName>
        <fullName evidence="2">Uncharacterized protein</fullName>
    </submittedName>
</protein>
<keyword evidence="3" id="KW-1185">Reference proteome</keyword>
<gene>
    <name evidence="2" type="ORF">CEXT_132271</name>
</gene>
<organism evidence="2 3">
    <name type="scientific">Caerostris extrusa</name>
    <name type="common">Bark spider</name>
    <name type="synonym">Caerostris bankana</name>
    <dbReference type="NCBI Taxonomy" id="172846"/>
    <lineage>
        <taxon>Eukaryota</taxon>
        <taxon>Metazoa</taxon>
        <taxon>Ecdysozoa</taxon>
        <taxon>Arthropoda</taxon>
        <taxon>Chelicerata</taxon>
        <taxon>Arachnida</taxon>
        <taxon>Araneae</taxon>
        <taxon>Araneomorphae</taxon>
        <taxon>Entelegynae</taxon>
        <taxon>Araneoidea</taxon>
        <taxon>Araneidae</taxon>
        <taxon>Caerostris</taxon>
    </lineage>
</organism>
<evidence type="ECO:0000256" key="1">
    <source>
        <dbReference type="SAM" id="MobiDB-lite"/>
    </source>
</evidence>
<reference evidence="2 3" key="1">
    <citation type="submission" date="2021-06" db="EMBL/GenBank/DDBJ databases">
        <title>Caerostris extrusa draft genome.</title>
        <authorList>
            <person name="Kono N."/>
            <person name="Arakawa K."/>
        </authorList>
    </citation>
    <scope>NUCLEOTIDE SEQUENCE [LARGE SCALE GENOMIC DNA]</scope>
</reference>